<comment type="caution">
    <text evidence="2">The sequence shown here is derived from an EMBL/GenBank/DDBJ whole genome shotgun (WGS) entry which is preliminary data.</text>
</comment>
<dbReference type="Gene3D" id="1.10.3290.10">
    <property type="entry name" value="Fido-like domain"/>
    <property type="match status" value="1"/>
</dbReference>
<dbReference type="PROSITE" id="PS51459">
    <property type="entry name" value="FIDO"/>
    <property type="match status" value="1"/>
</dbReference>
<feature type="domain" description="Fido" evidence="1">
    <location>
        <begin position="66"/>
        <end position="211"/>
    </location>
</feature>
<dbReference type="Proteomes" id="UP000733379">
    <property type="component" value="Unassembled WGS sequence"/>
</dbReference>
<dbReference type="SUPFAM" id="SSF140931">
    <property type="entry name" value="Fic-like"/>
    <property type="match status" value="1"/>
</dbReference>
<organism evidence="2 3">
    <name type="scientific">Nocardia albiluteola</name>
    <dbReference type="NCBI Taxonomy" id="2842303"/>
    <lineage>
        <taxon>Bacteria</taxon>
        <taxon>Bacillati</taxon>
        <taxon>Actinomycetota</taxon>
        <taxon>Actinomycetes</taxon>
        <taxon>Mycobacteriales</taxon>
        <taxon>Nocardiaceae</taxon>
        <taxon>Nocardia</taxon>
    </lineage>
</organism>
<dbReference type="EMBL" id="JAHKNI010000008">
    <property type="protein sequence ID" value="MBU3064618.1"/>
    <property type="molecule type" value="Genomic_DNA"/>
</dbReference>
<name>A0ABS6B5Z5_9NOCA</name>
<reference evidence="2 3" key="1">
    <citation type="submission" date="2021-06" db="EMBL/GenBank/DDBJ databases">
        <title>Actinomycetes sequencing.</title>
        <authorList>
            <person name="Shan Q."/>
        </authorList>
    </citation>
    <scope>NUCLEOTIDE SEQUENCE [LARGE SCALE GENOMIC DNA]</scope>
    <source>
        <strain evidence="2 3">NEAU-G5</strain>
    </source>
</reference>
<dbReference type="InterPro" id="IPR003812">
    <property type="entry name" value="Fido"/>
</dbReference>
<gene>
    <name evidence="2" type="ORF">KO481_24190</name>
</gene>
<dbReference type="InterPro" id="IPR036597">
    <property type="entry name" value="Fido-like_dom_sf"/>
</dbReference>
<proteinExistence type="predicted"/>
<evidence type="ECO:0000259" key="1">
    <source>
        <dbReference type="PROSITE" id="PS51459"/>
    </source>
</evidence>
<accession>A0ABS6B5Z5</accession>
<sequence length="219" mass="24427">MRRTMPGFVWDAAVLEGNPFTYPDVQTLMEGVTVGGHRLSDERQVLALADSMRELAHLVEEEDFRLDKVTSDRFQYLIAKDEALEAGHFRGEGTLDTGISVNLGEYGSHIPPEPGPGGENLIRLHSEGLTDILELPDPVQQGIAYFLFAALNQFYFDGNKRTGRVMMNGHLMSCGIDAISVPALRRREFNTLMVDFYRSKDATGMFGFLLSCHPDRLTA</sequence>
<evidence type="ECO:0000313" key="2">
    <source>
        <dbReference type="EMBL" id="MBU3064618.1"/>
    </source>
</evidence>
<keyword evidence="3" id="KW-1185">Reference proteome</keyword>
<protein>
    <submittedName>
        <fullName evidence="2">Cell filamentation protein Fic</fullName>
    </submittedName>
</protein>
<evidence type="ECO:0000313" key="3">
    <source>
        <dbReference type="Proteomes" id="UP000733379"/>
    </source>
</evidence>